<proteinExistence type="predicted"/>
<dbReference type="EMBL" id="PQIB02000003">
    <property type="protein sequence ID" value="RLN28423.1"/>
    <property type="molecule type" value="Genomic_DNA"/>
</dbReference>
<evidence type="ECO:0000256" key="2">
    <source>
        <dbReference type="SAM" id="MobiDB-lite"/>
    </source>
</evidence>
<feature type="region of interest" description="Disordered" evidence="2">
    <location>
        <begin position="148"/>
        <end position="169"/>
    </location>
</feature>
<name>A0A3L6SVL4_PANMI</name>
<keyword evidence="4" id="KW-1185">Reference proteome</keyword>
<evidence type="ECO:0000313" key="4">
    <source>
        <dbReference type="Proteomes" id="UP000275267"/>
    </source>
</evidence>
<organism evidence="3 4">
    <name type="scientific">Panicum miliaceum</name>
    <name type="common">Proso millet</name>
    <name type="synonym">Broomcorn millet</name>
    <dbReference type="NCBI Taxonomy" id="4540"/>
    <lineage>
        <taxon>Eukaryota</taxon>
        <taxon>Viridiplantae</taxon>
        <taxon>Streptophyta</taxon>
        <taxon>Embryophyta</taxon>
        <taxon>Tracheophyta</taxon>
        <taxon>Spermatophyta</taxon>
        <taxon>Magnoliopsida</taxon>
        <taxon>Liliopsida</taxon>
        <taxon>Poales</taxon>
        <taxon>Poaceae</taxon>
        <taxon>PACMAD clade</taxon>
        <taxon>Panicoideae</taxon>
        <taxon>Panicodae</taxon>
        <taxon>Paniceae</taxon>
        <taxon>Panicinae</taxon>
        <taxon>Panicum</taxon>
        <taxon>Panicum sect. Panicum</taxon>
    </lineage>
</organism>
<feature type="coiled-coil region" evidence="1">
    <location>
        <begin position="6"/>
        <end position="41"/>
    </location>
</feature>
<accession>A0A3L6SVL4</accession>
<evidence type="ECO:0000256" key="1">
    <source>
        <dbReference type="SAM" id="Coils"/>
    </source>
</evidence>
<sequence>MIQERLERLEEQEHRFQEKVEKREADKAVELEQLKAALRQKLMGDFETVMAPYRQALLPKHTPQTNNNTDIDEAGSTEDSIAATQVVHSQQLAKQIAPRSILTIDRSNLAPSSKNASTANVAKSLFNENHGRGAGAAAGSKYISSQQLVSGANTRASKKKAQQHASQAT</sequence>
<gene>
    <name evidence="3" type="ORF">C2845_PM05G21700</name>
</gene>
<reference evidence="4" key="1">
    <citation type="journal article" date="2019" name="Nat. Commun.">
        <title>The genome of broomcorn millet.</title>
        <authorList>
            <person name="Zou C."/>
            <person name="Miki D."/>
            <person name="Li D."/>
            <person name="Tang Q."/>
            <person name="Xiao L."/>
            <person name="Rajput S."/>
            <person name="Deng P."/>
            <person name="Jia W."/>
            <person name="Huang R."/>
            <person name="Zhang M."/>
            <person name="Sun Y."/>
            <person name="Hu J."/>
            <person name="Fu X."/>
            <person name="Schnable P.S."/>
            <person name="Li F."/>
            <person name="Zhang H."/>
            <person name="Feng B."/>
            <person name="Zhu X."/>
            <person name="Liu R."/>
            <person name="Schnable J.C."/>
            <person name="Zhu J.-K."/>
            <person name="Zhang H."/>
        </authorList>
    </citation>
    <scope>NUCLEOTIDE SEQUENCE [LARGE SCALE GENOMIC DNA]</scope>
</reference>
<dbReference type="Proteomes" id="UP000275267">
    <property type="component" value="Unassembled WGS sequence"/>
</dbReference>
<dbReference type="AlphaFoldDB" id="A0A3L6SVL4"/>
<keyword evidence="1" id="KW-0175">Coiled coil</keyword>
<comment type="caution">
    <text evidence="3">The sequence shown here is derived from an EMBL/GenBank/DDBJ whole genome shotgun (WGS) entry which is preliminary data.</text>
</comment>
<evidence type="ECO:0000313" key="3">
    <source>
        <dbReference type="EMBL" id="RLN28423.1"/>
    </source>
</evidence>
<protein>
    <submittedName>
        <fullName evidence="3">Uncharacterized protein</fullName>
    </submittedName>
</protein>